<evidence type="ECO:0000256" key="2">
    <source>
        <dbReference type="SAM" id="Phobius"/>
    </source>
</evidence>
<keyword evidence="2" id="KW-1133">Transmembrane helix</keyword>
<keyword evidence="5" id="KW-1185">Reference proteome</keyword>
<dbReference type="SUPFAM" id="SSF56112">
    <property type="entry name" value="Protein kinase-like (PK-like)"/>
    <property type="match status" value="1"/>
</dbReference>
<organism evidence="4 5">
    <name type="scientific">Bradyrhizobium commune</name>
    <dbReference type="NCBI Taxonomy" id="83627"/>
    <lineage>
        <taxon>Bacteria</taxon>
        <taxon>Pseudomonadati</taxon>
        <taxon>Pseudomonadota</taxon>
        <taxon>Alphaproteobacteria</taxon>
        <taxon>Hyphomicrobiales</taxon>
        <taxon>Nitrobacteraceae</taxon>
        <taxon>Bradyrhizobium</taxon>
    </lineage>
</organism>
<keyword evidence="2" id="KW-0472">Membrane</keyword>
<dbReference type="CDD" id="cd05121">
    <property type="entry name" value="ABC1_ADCK3-like"/>
    <property type="match status" value="1"/>
</dbReference>
<dbReference type="Proteomes" id="UP000594621">
    <property type="component" value="Chromosome"/>
</dbReference>
<feature type="transmembrane region" description="Helical" evidence="2">
    <location>
        <begin position="462"/>
        <end position="480"/>
    </location>
</feature>
<evidence type="ECO:0000259" key="3">
    <source>
        <dbReference type="Pfam" id="PF03109"/>
    </source>
</evidence>
<dbReference type="AlphaFoldDB" id="A0A7S9DB66"/>
<protein>
    <recommendedName>
        <fullName evidence="3">ABC1 atypical kinase-like domain-containing protein</fullName>
    </recommendedName>
</protein>
<dbReference type="InterPro" id="IPR011009">
    <property type="entry name" value="Kinase-like_dom_sf"/>
</dbReference>
<dbReference type="PANTHER" id="PTHR10566:SF113">
    <property type="entry name" value="PROTEIN ACTIVITY OF BC1 COMPLEX KINASE 7, CHLOROPLASTIC"/>
    <property type="match status" value="1"/>
</dbReference>
<dbReference type="PANTHER" id="PTHR10566">
    <property type="entry name" value="CHAPERONE-ACTIVITY OF BC1 COMPLEX CABC1 -RELATED"/>
    <property type="match status" value="1"/>
</dbReference>
<dbReference type="EMBL" id="CP061379">
    <property type="protein sequence ID" value="QPF94527.1"/>
    <property type="molecule type" value="Genomic_DNA"/>
</dbReference>
<feature type="domain" description="ABC1 atypical kinase-like" evidence="3">
    <location>
        <begin position="25"/>
        <end position="278"/>
    </location>
</feature>
<gene>
    <name evidence="4" type="ORF">IC761_15160</name>
</gene>
<dbReference type="InterPro" id="IPR004147">
    <property type="entry name" value="ABC1_dom"/>
</dbReference>
<accession>A0A7S9DB66</accession>
<comment type="similarity">
    <text evidence="1">Belongs to the protein kinase superfamily. ADCK protein kinase family.</text>
</comment>
<dbReference type="InterPro" id="IPR050154">
    <property type="entry name" value="UbiB_kinase"/>
</dbReference>
<feature type="transmembrane region" description="Helical" evidence="2">
    <location>
        <begin position="429"/>
        <end position="447"/>
    </location>
</feature>
<dbReference type="KEGG" id="bcou:IC761_15160"/>
<proteinExistence type="inferred from homology"/>
<evidence type="ECO:0000313" key="4">
    <source>
        <dbReference type="EMBL" id="QPF94527.1"/>
    </source>
</evidence>
<dbReference type="RefSeq" id="WP_195804003.1">
    <property type="nucleotide sequence ID" value="NZ_CP061379.1"/>
</dbReference>
<keyword evidence="2" id="KW-0812">Transmembrane</keyword>
<sequence>MKIGQALALRFDLLPSEYCAELLKLLNQTPTVPYDAIRQVILHELGSFPEQIFASFDPVPRATASIAQVHIATARDGEKLAVKVQRPRVEEQFEADFRIFHMISWLVGLMDSLGGSALRSFSEEFEKWSREELDFTTEARNTFRIHVRSEHDPIQVCADVRFEFCSRRVLATRLLTGISLLEVGNAARAQDTGALRALNLQRDDLKKIARNYFWSVYNQIFRDGIFHADPHPANVFVLSGNRIGFVDFGATGRLSKEFRSALSEVFIHLYRRNIEQAVAANFKLLVPSEDTDLRQAREDFFIAYQMYRLALDIAGADVRKLTTELLVGTMTIARRHKILMPQELSIYYKTIMTVDAVVSELAPDYDWISDLPEFFTRGFISDVREGLHRWPEIVLATRHSADRLLSDANSLTASFQFFNPALKSIQTRAVLYGIWSVAFCVAAYLAAKGDMSLLNDIVGVSNRWIVFGFMGAAIVSLLLMQRQIRDIRKVKT</sequence>
<dbReference type="Pfam" id="PF03109">
    <property type="entry name" value="ABC1"/>
    <property type="match status" value="1"/>
</dbReference>
<evidence type="ECO:0000313" key="5">
    <source>
        <dbReference type="Proteomes" id="UP000594621"/>
    </source>
</evidence>
<reference evidence="4 5" key="1">
    <citation type="submission" date="2020-09" db="EMBL/GenBank/DDBJ databases">
        <title>Complete genomes of bradyrhizobia occurring on native shrubby legumes in Australia.</title>
        <authorList>
            <person name="Lafay B."/>
        </authorList>
    </citation>
    <scope>NUCLEOTIDE SEQUENCE [LARGE SCALE GENOMIC DNA]</scope>
    <source>
        <strain evidence="4 5">BDV5040</strain>
    </source>
</reference>
<name>A0A7S9DB66_9BRAD</name>
<evidence type="ECO:0000256" key="1">
    <source>
        <dbReference type="ARBA" id="ARBA00009670"/>
    </source>
</evidence>